<dbReference type="InterPro" id="IPR015018">
    <property type="entry name" value="DUF1905"/>
</dbReference>
<protein>
    <recommendedName>
        <fullName evidence="3">Bacteriocin-protection, YdeI or OmpD-Associated</fullName>
    </recommendedName>
</protein>
<dbReference type="RefSeq" id="WP_089357151.1">
    <property type="nucleotide sequence ID" value="NZ_FZPD01000004.1"/>
</dbReference>
<gene>
    <name evidence="1" type="ORF">SAMN05421640_2439</name>
</gene>
<dbReference type="Pfam" id="PF08922">
    <property type="entry name" value="DUF1905"/>
    <property type="match status" value="1"/>
</dbReference>
<dbReference type="Gene3D" id="2.40.30.100">
    <property type="entry name" value="AF2212/PG0164-like"/>
    <property type="match status" value="1"/>
</dbReference>
<dbReference type="InterPro" id="IPR037079">
    <property type="entry name" value="AF2212/PG0164-like_sf"/>
</dbReference>
<organism evidence="1 2">
    <name type="scientific">Ekhidna lutea</name>
    <dbReference type="NCBI Taxonomy" id="447679"/>
    <lineage>
        <taxon>Bacteria</taxon>
        <taxon>Pseudomonadati</taxon>
        <taxon>Bacteroidota</taxon>
        <taxon>Cytophagia</taxon>
        <taxon>Cytophagales</taxon>
        <taxon>Reichenbachiellaceae</taxon>
        <taxon>Ekhidna</taxon>
    </lineage>
</organism>
<name>A0A239K660_EKHLU</name>
<evidence type="ECO:0008006" key="3">
    <source>
        <dbReference type="Google" id="ProtNLM"/>
    </source>
</evidence>
<dbReference type="AlphaFoldDB" id="A0A239K660"/>
<evidence type="ECO:0000313" key="1">
    <source>
        <dbReference type="EMBL" id="SNT13440.1"/>
    </source>
</evidence>
<dbReference type="Pfam" id="PF13376">
    <property type="entry name" value="OmdA"/>
    <property type="match status" value="1"/>
</dbReference>
<sequence>MSITLSAPILKFESELWSYYVPIPKELGHSLIDGENRRVKCTINSGEPIYTALMHKGDVFSIYVKTDFLKKNGLSEGDEVKVALEKDASEYGMPVPESFQALMDQDDEGLKFFKQLTMGKQRSLIHIVGKVKNVNSQIAKGLAIMHHLKEEKGELDFKRLNVLIKEYNNRK</sequence>
<keyword evidence="2" id="KW-1185">Reference proteome</keyword>
<reference evidence="1 2" key="1">
    <citation type="submission" date="2017-06" db="EMBL/GenBank/DDBJ databases">
        <authorList>
            <person name="Kim H.J."/>
            <person name="Triplett B.A."/>
        </authorList>
    </citation>
    <scope>NUCLEOTIDE SEQUENCE [LARGE SCALE GENOMIC DNA]</scope>
    <source>
        <strain evidence="1 2">DSM 19307</strain>
    </source>
</reference>
<dbReference type="Proteomes" id="UP000198393">
    <property type="component" value="Unassembled WGS sequence"/>
</dbReference>
<dbReference type="SUPFAM" id="SSF141694">
    <property type="entry name" value="AF2212/PG0164-like"/>
    <property type="match status" value="1"/>
</dbReference>
<evidence type="ECO:0000313" key="2">
    <source>
        <dbReference type="Proteomes" id="UP000198393"/>
    </source>
</evidence>
<dbReference type="OrthoDB" id="959664at2"/>
<accession>A0A239K660</accession>
<dbReference type="EMBL" id="FZPD01000004">
    <property type="protein sequence ID" value="SNT13440.1"/>
    <property type="molecule type" value="Genomic_DNA"/>
</dbReference>
<proteinExistence type="predicted"/>